<dbReference type="KEGG" id="psim:KR76_16705"/>
<dbReference type="AlphaFoldDB" id="A0A0C5XB87"/>
<sequence length="55" mass="6214">MDAGEQFICWRCAEQGKPHHVDPADWHLGHDDLNRSVYRGPECPPGNLATAGRWD</sequence>
<keyword evidence="2" id="KW-1185">Reference proteome</keyword>
<evidence type="ECO:0000313" key="1">
    <source>
        <dbReference type="EMBL" id="AJR18525.1"/>
    </source>
</evidence>
<dbReference type="STRING" id="2045.KR76_16705"/>
<gene>
    <name evidence="1" type="ORF">KR76_16705</name>
</gene>
<protein>
    <recommendedName>
        <fullName evidence="3">HNH endonuclease</fullName>
    </recommendedName>
</protein>
<accession>A0A0C5XB87</accession>
<dbReference type="Proteomes" id="UP000030300">
    <property type="component" value="Chromosome"/>
</dbReference>
<name>A0A0C5XB87_NOCSI</name>
<reference evidence="1 2" key="1">
    <citation type="journal article" date="2015" name="Genome Announc.">
        <title>Complete Genome Sequence of Steroid-Transforming Nocardioides simplex VKM Ac-2033D.</title>
        <authorList>
            <person name="Shtratnikova V.Y."/>
            <person name="Schelkunov M.I."/>
            <person name="Pekov Y.A."/>
            <person name="Fokina V.V."/>
            <person name="Logacheva M.D."/>
            <person name="Sokolov S.L."/>
            <person name="Bragin E.Y."/>
            <person name="Ashapkin V.V."/>
            <person name="Donova M.V."/>
        </authorList>
    </citation>
    <scope>NUCLEOTIDE SEQUENCE [LARGE SCALE GENOMIC DNA]</scope>
    <source>
        <strain evidence="1 2">VKM Ac-2033D</strain>
    </source>
</reference>
<dbReference type="EMBL" id="CP009896">
    <property type="protein sequence ID" value="AJR18525.1"/>
    <property type="molecule type" value="Genomic_DNA"/>
</dbReference>
<organism evidence="1 2">
    <name type="scientific">Nocardioides simplex</name>
    <name type="common">Arthrobacter simplex</name>
    <dbReference type="NCBI Taxonomy" id="2045"/>
    <lineage>
        <taxon>Bacteria</taxon>
        <taxon>Bacillati</taxon>
        <taxon>Actinomycetota</taxon>
        <taxon>Actinomycetes</taxon>
        <taxon>Propionibacteriales</taxon>
        <taxon>Nocardioidaceae</taxon>
        <taxon>Pimelobacter</taxon>
    </lineage>
</organism>
<evidence type="ECO:0000313" key="2">
    <source>
        <dbReference type="Proteomes" id="UP000030300"/>
    </source>
</evidence>
<evidence type="ECO:0008006" key="3">
    <source>
        <dbReference type="Google" id="ProtNLM"/>
    </source>
</evidence>
<dbReference type="HOGENOM" id="CLU_3027771_0_0_11"/>
<proteinExistence type="predicted"/>